<name>A0AAV3XFQ6_9CYAN</name>
<comment type="caution">
    <text evidence="1">The sequence shown here is derived from an EMBL/GenBank/DDBJ whole genome shotgun (WGS) entry which is preliminary data.</text>
</comment>
<accession>A0AAV3XFQ6</accession>
<sequence length="51" mass="5410">MDNWANQSHFLEQDTSFVSPLESAGNLGNYQDISGLQIISCPLASVALGLG</sequence>
<evidence type="ECO:0000313" key="2">
    <source>
        <dbReference type="Proteomes" id="UP001050975"/>
    </source>
</evidence>
<protein>
    <submittedName>
        <fullName evidence="1">Uncharacterized protein</fullName>
    </submittedName>
</protein>
<organism evidence="1 2">
    <name type="scientific">Microseira wollei NIES-4236</name>
    <dbReference type="NCBI Taxonomy" id="2530354"/>
    <lineage>
        <taxon>Bacteria</taxon>
        <taxon>Bacillati</taxon>
        <taxon>Cyanobacteriota</taxon>
        <taxon>Cyanophyceae</taxon>
        <taxon>Oscillatoriophycideae</taxon>
        <taxon>Aerosakkonematales</taxon>
        <taxon>Aerosakkonemataceae</taxon>
        <taxon>Microseira</taxon>
    </lineage>
</organism>
<reference evidence="1" key="1">
    <citation type="submission" date="2019-10" db="EMBL/GenBank/DDBJ databases">
        <title>Draft genome sequece of Microseira wollei NIES-4236.</title>
        <authorList>
            <person name="Yamaguchi H."/>
            <person name="Suzuki S."/>
            <person name="Kawachi M."/>
        </authorList>
    </citation>
    <scope>NUCLEOTIDE SEQUENCE</scope>
    <source>
        <strain evidence="1">NIES-4236</strain>
    </source>
</reference>
<keyword evidence="2" id="KW-1185">Reference proteome</keyword>
<dbReference type="Proteomes" id="UP001050975">
    <property type="component" value="Unassembled WGS sequence"/>
</dbReference>
<dbReference type="AlphaFoldDB" id="A0AAV3XFQ6"/>
<proteinExistence type="predicted"/>
<evidence type="ECO:0000313" key="1">
    <source>
        <dbReference type="EMBL" id="GET40333.1"/>
    </source>
</evidence>
<gene>
    <name evidence="1" type="ORF">MiSe_51420</name>
</gene>
<dbReference type="EMBL" id="BLAY01000088">
    <property type="protein sequence ID" value="GET40333.1"/>
    <property type="molecule type" value="Genomic_DNA"/>
</dbReference>